<dbReference type="EMBL" id="FLRI01000088">
    <property type="protein sequence ID" value="SBT83351.1"/>
    <property type="molecule type" value="Genomic_DNA"/>
</dbReference>
<keyword evidence="1" id="KW-1133">Transmembrane helix</keyword>
<dbReference type="VEuPathDB" id="PlasmoDB:PocGH01_00025200"/>
<reference evidence="2 3" key="1">
    <citation type="submission" date="2016-06" db="EMBL/GenBank/DDBJ databases">
        <authorList>
            <consortium name="Pathogen Informatics"/>
        </authorList>
    </citation>
    <scope>NUCLEOTIDE SEQUENCE [LARGE SCALE GENOMIC DNA]</scope>
    <source>
        <strain evidence="2">PocGH01</strain>
    </source>
</reference>
<dbReference type="Proteomes" id="UP000242942">
    <property type="component" value="Unassembled WGS sequence"/>
</dbReference>
<proteinExistence type="predicted"/>
<evidence type="ECO:0000256" key="1">
    <source>
        <dbReference type="SAM" id="Phobius"/>
    </source>
</evidence>
<name>A0A1D3JCG7_PLAOA</name>
<keyword evidence="3" id="KW-1185">Reference proteome</keyword>
<gene>
    <name evidence="2" type="primary">PocGH01_00025200</name>
    <name evidence="2" type="ORF">POCGH01_00025200</name>
</gene>
<feature type="transmembrane region" description="Helical" evidence="1">
    <location>
        <begin position="183"/>
        <end position="202"/>
    </location>
</feature>
<sequence>MHLFKEKITFPIFIKIFIFILLIWPCPYYKNVSTFSKSLDGKNSYAPLYLTTNRLLAKDKRKNEKVTIGLNEKLSVIAESAQREEERTFIHIESNIPEHEEKYPAICKKQQKSKRKKRREKEFRNTGDCKSHKKYMCCMCAPCKIIDSYFEKKIFGLFSYIKNYGKYKAGYKKVVKCATLKKIVLGLIVSTLIVSIPIIIVFGIWYSWIGYILCSLSALMVIYSLVKVIIYATLVTHSQKRRI</sequence>
<organism evidence="2 3">
    <name type="scientific">Plasmodium ovale</name>
    <name type="common">malaria parasite P. ovale</name>
    <dbReference type="NCBI Taxonomy" id="36330"/>
    <lineage>
        <taxon>Eukaryota</taxon>
        <taxon>Sar</taxon>
        <taxon>Alveolata</taxon>
        <taxon>Apicomplexa</taxon>
        <taxon>Aconoidasida</taxon>
        <taxon>Haemosporida</taxon>
        <taxon>Plasmodiidae</taxon>
        <taxon>Plasmodium</taxon>
        <taxon>Plasmodium (Plasmodium)</taxon>
    </lineage>
</organism>
<evidence type="ECO:0000313" key="2">
    <source>
        <dbReference type="EMBL" id="SBT83351.1"/>
    </source>
</evidence>
<evidence type="ECO:0000313" key="3">
    <source>
        <dbReference type="Proteomes" id="UP000242942"/>
    </source>
</evidence>
<dbReference type="VEuPathDB" id="PlasmoDB:POWCR01_000076900"/>
<feature type="transmembrane region" description="Helical" evidence="1">
    <location>
        <begin position="208"/>
        <end position="234"/>
    </location>
</feature>
<feature type="transmembrane region" description="Helical" evidence="1">
    <location>
        <begin position="12"/>
        <end position="29"/>
    </location>
</feature>
<dbReference type="Pfam" id="PF12420">
    <property type="entry name" value="DUF3671"/>
    <property type="match status" value="1"/>
</dbReference>
<protein>
    <submittedName>
        <fullName evidence="2">Uncharacterized protein</fullName>
    </submittedName>
</protein>
<dbReference type="AlphaFoldDB" id="A0A1D3JCG7"/>
<keyword evidence="1" id="KW-0472">Membrane</keyword>
<dbReference type="InterPro" id="IPR022139">
    <property type="entry name" value="Fam-L/Fam-M-like_plasmodium"/>
</dbReference>
<dbReference type="OrthoDB" id="10435373at2759"/>
<accession>A0A1D3JCG7</accession>
<keyword evidence="1" id="KW-0812">Transmembrane</keyword>